<reference evidence="2" key="1">
    <citation type="submission" date="2020-05" db="EMBL/GenBank/DDBJ databases">
        <title>Phylogenomic resolution of chytrid fungi.</title>
        <authorList>
            <person name="Stajich J.E."/>
            <person name="Amses K."/>
            <person name="Simmons R."/>
            <person name="Seto K."/>
            <person name="Myers J."/>
            <person name="Bonds A."/>
            <person name="Quandt C.A."/>
            <person name="Barry K."/>
            <person name="Liu P."/>
            <person name="Grigoriev I."/>
            <person name="Longcore J.E."/>
            <person name="James T.Y."/>
        </authorList>
    </citation>
    <scope>NUCLEOTIDE SEQUENCE</scope>
    <source>
        <strain evidence="2">JEL0513</strain>
    </source>
</reference>
<accession>A0AAD5T4H8</accession>
<evidence type="ECO:0000256" key="1">
    <source>
        <dbReference type="SAM" id="MobiDB-lite"/>
    </source>
</evidence>
<comment type="caution">
    <text evidence="2">The sequence shown here is derived from an EMBL/GenBank/DDBJ whole genome shotgun (WGS) entry which is preliminary data.</text>
</comment>
<feature type="compositionally biased region" description="Gly residues" evidence="1">
    <location>
        <begin position="29"/>
        <end position="39"/>
    </location>
</feature>
<name>A0AAD5T4H8_9FUNG</name>
<keyword evidence="3" id="KW-1185">Reference proteome</keyword>
<dbReference type="EMBL" id="JADGJH010000428">
    <property type="protein sequence ID" value="KAJ3129304.1"/>
    <property type="molecule type" value="Genomic_DNA"/>
</dbReference>
<feature type="compositionally biased region" description="Polar residues" evidence="1">
    <location>
        <begin position="1"/>
        <end position="28"/>
    </location>
</feature>
<feature type="region of interest" description="Disordered" evidence="1">
    <location>
        <begin position="1"/>
        <end position="48"/>
    </location>
</feature>
<evidence type="ECO:0000313" key="2">
    <source>
        <dbReference type="EMBL" id="KAJ3129304.1"/>
    </source>
</evidence>
<gene>
    <name evidence="2" type="ORF">HK100_008704</name>
</gene>
<proteinExistence type="predicted"/>
<protein>
    <submittedName>
        <fullName evidence="2">Uncharacterized protein</fullName>
    </submittedName>
</protein>
<sequence length="124" mass="13314">MSQKTTAASSIKESSTSLPISIERSSIFSGGGGGGGGSGSARLRNKTPSTLLSFPRRQTVFQSLRGARTNANVFENTAGVGGNAQMFERSEWSVKLETLMLKLNTWHLKNEVVGWIYALQSVGF</sequence>
<dbReference type="Proteomes" id="UP001211907">
    <property type="component" value="Unassembled WGS sequence"/>
</dbReference>
<organism evidence="2 3">
    <name type="scientific">Physocladia obscura</name>
    <dbReference type="NCBI Taxonomy" id="109957"/>
    <lineage>
        <taxon>Eukaryota</taxon>
        <taxon>Fungi</taxon>
        <taxon>Fungi incertae sedis</taxon>
        <taxon>Chytridiomycota</taxon>
        <taxon>Chytridiomycota incertae sedis</taxon>
        <taxon>Chytridiomycetes</taxon>
        <taxon>Chytridiales</taxon>
        <taxon>Chytriomycetaceae</taxon>
        <taxon>Physocladia</taxon>
    </lineage>
</organism>
<dbReference type="AlphaFoldDB" id="A0AAD5T4H8"/>
<evidence type="ECO:0000313" key="3">
    <source>
        <dbReference type="Proteomes" id="UP001211907"/>
    </source>
</evidence>